<reference evidence="2" key="1">
    <citation type="journal article" date="2020" name="Stud. Mycol.">
        <title>101 Dothideomycetes genomes: a test case for predicting lifestyles and emergence of pathogens.</title>
        <authorList>
            <person name="Haridas S."/>
            <person name="Albert R."/>
            <person name="Binder M."/>
            <person name="Bloem J."/>
            <person name="Labutti K."/>
            <person name="Salamov A."/>
            <person name="Andreopoulos B."/>
            <person name="Baker S."/>
            <person name="Barry K."/>
            <person name="Bills G."/>
            <person name="Bluhm B."/>
            <person name="Cannon C."/>
            <person name="Castanera R."/>
            <person name="Culley D."/>
            <person name="Daum C."/>
            <person name="Ezra D."/>
            <person name="Gonzalez J."/>
            <person name="Henrissat B."/>
            <person name="Kuo A."/>
            <person name="Liang C."/>
            <person name="Lipzen A."/>
            <person name="Lutzoni F."/>
            <person name="Magnuson J."/>
            <person name="Mondo S."/>
            <person name="Nolan M."/>
            <person name="Ohm R."/>
            <person name="Pangilinan J."/>
            <person name="Park H.-J."/>
            <person name="Ramirez L."/>
            <person name="Alfaro M."/>
            <person name="Sun H."/>
            <person name="Tritt A."/>
            <person name="Yoshinaga Y."/>
            <person name="Zwiers L.-H."/>
            <person name="Turgeon B."/>
            <person name="Goodwin S."/>
            <person name="Spatafora J."/>
            <person name="Crous P."/>
            <person name="Grigoriev I."/>
        </authorList>
    </citation>
    <scope>NUCLEOTIDE SEQUENCE</scope>
    <source>
        <strain evidence="2">CBS 260.36</strain>
    </source>
</reference>
<dbReference type="AlphaFoldDB" id="A0A9P4MIB1"/>
<feature type="transmembrane region" description="Helical" evidence="1">
    <location>
        <begin position="72"/>
        <end position="91"/>
    </location>
</feature>
<comment type="caution">
    <text evidence="2">The sequence shown here is derived from an EMBL/GenBank/DDBJ whole genome shotgun (WGS) entry which is preliminary data.</text>
</comment>
<sequence length="125" mass="13522">MVSDSTLLAPCAPPGHFCSVFVPVTCLQFTSSLTVFVSLYLLQNSGIFIDVHLAFFAKAGGTLVVATSWTLYYIALLCCISLSLIFIQINIDESQSLHSLVRYAASVSCLEPLYHTPHSTSSPDS</sequence>
<evidence type="ECO:0000313" key="2">
    <source>
        <dbReference type="EMBL" id="KAF2150824.1"/>
    </source>
</evidence>
<evidence type="ECO:0000313" key="3">
    <source>
        <dbReference type="Proteomes" id="UP000799439"/>
    </source>
</evidence>
<dbReference type="Proteomes" id="UP000799439">
    <property type="component" value="Unassembled WGS sequence"/>
</dbReference>
<protein>
    <submittedName>
        <fullName evidence="2">Uncharacterized protein</fullName>
    </submittedName>
</protein>
<keyword evidence="3" id="KW-1185">Reference proteome</keyword>
<accession>A0A9P4MIB1</accession>
<keyword evidence="1" id="KW-0812">Transmembrane</keyword>
<feature type="transmembrane region" description="Helical" evidence="1">
    <location>
        <begin position="20"/>
        <end position="42"/>
    </location>
</feature>
<keyword evidence="1" id="KW-1133">Transmembrane helix</keyword>
<proteinExistence type="predicted"/>
<evidence type="ECO:0000256" key="1">
    <source>
        <dbReference type="SAM" id="Phobius"/>
    </source>
</evidence>
<name>A0A9P4MIB1_9PEZI</name>
<dbReference type="EMBL" id="ML996089">
    <property type="protein sequence ID" value="KAF2150824.1"/>
    <property type="molecule type" value="Genomic_DNA"/>
</dbReference>
<organism evidence="2 3">
    <name type="scientific">Myriangium duriaei CBS 260.36</name>
    <dbReference type="NCBI Taxonomy" id="1168546"/>
    <lineage>
        <taxon>Eukaryota</taxon>
        <taxon>Fungi</taxon>
        <taxon>Dikarya</taxon>
        <taxon>Ascomycota</taxon>
        <taxon>Pezizomycotina</taxon>
        <taxon>Dothideomycetes</taxon>
        <taxon>Dothideomycetidae</taxon>
        <taxon>Myriangiales</taxon>
        <taxon>Myriangiaceae</taxon>
        <taxon>Myriangium</taxon>
    </lineage>
</organism>
<gene>
    <name evidence="2" type="ORF">K461DRAFT_280855</name>
</gene>
<keyword evidence="1" id="KW-0472">Membrane</keyword>